<dbReference type="STRING" id="1143323.M787_000740"/>
<dbReference type="KEGG" id="cgz:M787_000740"/>
<dbReference type="Proteomes" id="UP000019147">
    <property type="component" value="Chromosome"/>
</dbReference>
<dbReference type="InterPro" id="IPR029063">
    <property type="entry name" value="SAM-dependent_MTases_sf"/>
</dbReference>
<reference evidence="8 9" key="1">
    <citation type="journal article" date="2014" name="Syst. Appl. Microbiol.">
        <title>Evidence for the existence of two new members of the family Chlamydiaceae and proposal of Chlamydia avium sp. nov. and Chlamydia gallinacea sp. nov.</title>
        <authorList>
            <person name="Sachse K."/>
            <person name="Laroucau K."/>
            <person name="Riege K."/>
            <person name="Wehner S."/>
            <person name="Dilcher M."/>
            <person name="Creasy H.H."/>
            <person name="Weidmann M."/>
            <person name="Myers G."/>
            <person name="Vorimore F."/>
            <person name="Vicari N."/>
            <person name="Magnino S."/>
            <person name="Liebler-Tenorio E."/>
            <person name="Ruettger A."/>
            <person name="Bavoil P.M."/>
            <person name="Hufert F.T."/>
            <person name="Rossello-Mora R."/>
            <person name="Marz M."/>
        </authorList>
    </citation>
    <scope>NUCLEOTIDE SEQUENCE [LARGE SCALE GENOMIC DNA]</scope>
    <source>
        <strain evidence="8 9">08-1274/3</strain>
    </source>
</reference>
<evidence type="ECO:0000256" key="4">
    <source>
        <dbReference type="ARBA" id="ARBA00022679"/>
    </source>
</evidence>
<dbReference type="InterPro" id="IPR055361">
    <property type="entry name" value="tRNA_methyltr_TrmB_bact"/>
</dbReference>
<dbReference type="HAMAP" id="MF_01057">
    <property type="entry name" value="tRNA_methyltr_TrmB"/>
    <property type="match status" value="1"/>
</dbReference>
<keyword evidence="4 7" id="KW-0808">Transferase</keyword>
<gene>
    <name evidence="7" type="primary">trmB</name>
    <name evidence="8" type="ORF">M787_000740</name>
</gene>
<comment type="caution">
    <text evidence="7">Lacks conserved residue(s) required for the propagation of feature annotation.</text>
</comment>
<dbReference type="SUPFAM" id="SSF53335">
    <property type="entry name" value="S-adenosyl-L-methionine-dependent methyltransferases"/>
    <property type="match status" value="1"/>
</dbReference>
<comment type="function">
    <text evidence="2 7">Catalyzes the formation of N(7)-methylguanine at position 46 (m7G46) in tRNA.</text>
</comment>
<feature type="binding site" evidence="7">
    <location>
        <position position="79"/>
    </location>
    <ligand>
        <name>S-adenosyl-L-methionine</name>
        <dbReference type="ChEBI" id="CHEBI:59789"/>
    </ligand>
</feature>
<comment type="pathway">
    <text evidence="7">tRNA modification; N(7)-methylguanine-tRNA biosynthesis.</text>
</comment>
<dbReference type="EMBL" id="CP015840">
    <property type="protein sequence ID" value="ANG65854.1"/>
    <property type="molecule type" value="Genomic_DNA"/>
</dbReference>
<dbReference type="NCBIfam" id="TIGR00091">
    <property type="entry name" value="tRNA (guanosine(46)-N7)-methyltransferase TrmB"/>
    <property type="match status" value="1"/>
</dbReference>
<dbReference type="GO" id="GO:0008176">
    <property type="term" value="F:tRNA (guanine(46)-N7)-methyltransferase activity"/>
    <property type="evidence" value="ECO:0007669"/>
    <property type="project" value="UniProtKB-UniRule"/>
</dbReference>
<dbReference type="EC" id="2.1.1.33" evidence="7"/>
<keyword evidence="5 7" id="KW-0949">S-adenosyl-L-methionine</keyword>
<proteinExistence type="inferred from homology"/>
<name>A0A173DY51_9CHLA</name>
<protein>
    <recommendedName>
        <fullName evidence="7">tRNA (guanine-N(7)-)-methyltransferase</fullName>
        <ecNumber evidence="7">2.1.1.33</ecNumber>
    </recommendedName>
    <alternativeName>
        <fullName evidence="7">tRNA (guanine(46)-N(7))-methyltransferase</fullName>
    </alternativeName>
    <alternativeName>
        <fullName evidence="7">tRNA(m7G46)-methyltransferase</fullName>
    </alternativeName>
</protein>
<dbReference type="GO" id="GO:0043527">
    <property type="term" value="C:tRNA methyltransferase complex"/>
    <property type="evidence" value="ECO:0007669"/>
    <property type="project" value="TreeGrafter"/>
</dbReference>
<evidence type="ECO:0000313" key="8">
    <source>
        <dbReference type="EMBL" id="ANG65854.1"/>
    </source>
</evidence>
<evidence type="ECO:0000256" key="1">
    <source>
        <dbReference type="ARBA" id="ARBA00000142"/>
    </source>
</evidence>
<evidence type="ECO:0000256" key="7">
    <source>
        <dbReference type="HAMAP-Rule" id="MF_01057"/>
    </source>
</evidence>
<dbReference type="Gene3D" id="3.40.50.150">
    <property type="entry name" value="Vaccinia Virus protein VP39"/>
    <property type="match status" value="1"/>
</dbReference>
<accession>A0A173DY51</accession>
<dbReference type="UniPathway" id="UPA00989"/>
<evidence type="ECO:0000313" key="9">
    <source>
        <dbReference type="Proteomes" id="UP000019147"/>
    </source>
</evidence>
<dbReference type="GeneID" id="81477830"/>
<keyword evidence="6 7" id="KW-0819">tRNA processing</keyword>
<dbReference type="InterPro" id="IPR003358">
    <property type="entry name" value="tRNA_(Gua-N-7)_MeTrfase_Trmb"/>
</dbReference>
<feature type="binding site" evidence="7">
    <location>
        <position position="129"/>
    </location>
    <ligand>
        <name>S-adenosyl-L-methionine</name>
        <dbReference type="ChEBI" id="CHEBI:59789"/>
    </ligand>
</feature>
<feature type="binding site" evidence="7">
    <location>
        <position position="133"/>
    </location>
    <ligand>
        <name>substrate</name>
    </ligand>
</feature>
<dbReference type="RefSeq" id="WP_021828557.1">
    <property type="nucleotide sequence ID" value="NZ_CP015840.1"/>
</dbReference>
<evidence type="ECO:0000256" key="3">
    <source>
        <dbReference type="ARBA" id="ARBA00022603"/>
    </source>
</evidence>
<dbReference type="PANTHER" id="PTHR23417:SF14">
    <property type="entry name" value="PENTACOTRIPEPTIDE-REPEAT REGION OF PRORP DOMAIN-CONTAINING PROTEIN"/>
    <property type="match status" value="1"/>
</dbReference>
<comment type="similarity">
    <text evidence="7">Belongs to the class I-like SAM-binding methyltransferase superfamily. TrmB family.</text>
</comment>
<comment type="catalytic activity">
    <reaction evidence="1 7">
        <text>guanosine(46) in tRNA + S-adenosyl-L-methionine = N(7)-methylguanosine(46) in tRNA + S-adenosyl-L-homocysteine</text>
        <dbReference type="Rhea" id="RHEA:42708"/>
        <dbReference type="Rhea" id="RHEA-COMP:10188"/>
        <dbReference type="Rhea" id="RHEA-COMP:10189"/>
        <dbReference type="ChEBI" id="CHEBI:57856"/>
        <dbReference type="ChEBI" id="CHEBI:59789"/>
        <dbReference type="ChEBI" id="CHEBI:74269"/>
        <dbReference type="ChEBI" id="CHEBI:74480"/>
        <dbReference type="EC" id="2.1.1.33"/>
    </reaction>
</comment>
<evidence type="ECO:0000256" key="5">
    <source>
        <dbReference type="ARBA" id="ARBA00022691"/>
    </source>
</evidence>
<feature type="binding site" evidence="7">
    <location>
        <position position="165"/>
    </location>
    <ligand>
        <name>substrate</name>
    </ligand>
</feature>
<evidence type="ECO:0000256" key="6">
    <source>
        <dbReference type="ARBA" id="ARBA00022694"/>
    </source>
</evidence>
<dbReference type="AlphaFoldDB" id="A0A173DY51"/>
<dbReference type="PANTHER" id="PTHR23417">
    <property type="entry name" value="3-DEOXY-D-MANNO-OCTULOSONIC-ACID TRANSFERASE/TRNA GUANINE-N 7 - -METHYLTRANSFERASE"/>
    <property type="match status" value="1"/>
</dbReference>
<dbReference type="Pfam" id="PF02390">
    <property type="entry name" value="Methyltransf_4"/>
    <property type="match status" value="1"/>
</dbReference>
<feature type="binding site" evidence="7">
    <location>
        <position position="54"/>
    </location>
    <ligand>
        <name>S-adenosyl-L-methionine</name>
        <dbReference type="ChEBI" id="CHEBI:59789"/>
    </ligand>
</feature>
<dbReference type="eggNOG" id="COG0220">
    <property type="taxonomic scope" value="Bacteria"/>
</dbReference>
<dbReference type="PROSITE" id="PS51625">
    <property type="entry name" value="SAM_MT_TRMB"/>
    <property type="match status" value="1"/>
</dbReference>
<dbReference type="CDD" id="cd02440">
    <property type="entry name" value="AdoMet_MTases"/>
    <property type="match status" value="1"/>
</dbReference>
<keyword evidence="3 7" id="KW-0489">Methyltransferase</keyword>
<dbReference type="OrthoDB" id="9802090at2"/>
<sequence length="224" mass="26893">MKPRDLQFPFLWKERCPKIQDCVLYVPEYYFEHKHFLMPSWHDFFGNSHPMICELCSGNGDWVISQALSSPQTNWIAVEKRFDRVRKIWSKMKNFQVNNLRIVHGTAQTFLHYYVGDASLQRIVVNFPDPWPKMRHRKHRLFQTEFLQDVFRVLQNQGSLALATDSKTYLIEAINMMQRHFTSLIQEPYYQSVNDYGGSWFEKLWRSKGREIFYTEFVKDLGYS</sequence>
<evidence type="ECO:0000256" key="2">
    <source>
        <dbReference type="ARBA" id="ARBA00003015"/>
    </source>
</evidence>
<organism evidence="8 9">
    <name type="scientific">Chlamydia gallinacea 08-1274/3</name>
    <dbReference type="NCBI Taxonomy" id="1143323"/>
    <lineage>
        <taxon>Bacteria</taxon>
        <taxon>Pseudomonadati</taxon>
        <taxon>Chlamydiota</taxon>
        <taxon>Chlamydiia</taxon>
        <taxon>Chlamydiales</taxon>
        <taxon>Chlamydiaceae</taxon>
        <taxon>Chlamydia/Chlamydophila group</taxon>
        <taxon>Chlamydia</taxon>
    </lineage>
</organism>